<accession>A0A140DZW3</accession>
<dbReference type="Gene3D" id="1.10.150.690">
    <property type="entry name" value="DUF2063"/>
    <property type="match status" value="1"/>
</dbReference>
<reference evidence="2" key="1">
    <citation type="journal article" date="2016" name="Appl. Environ. Microbiol.">
        <title>Functional Metagenomics of a Biostimulated Petroleum-Contaminated Soil Reveals an Extraordinary Diversity of Extradiol Dioxygenases.</title>
        <authorList>
            <person name="Terron-Gonzalez L."/>
            <person name="Martin-Cabello G."/>
            <person name="Ferrer M."/>
            <person name="Santero E."/>
        </authorList>
    </citation>
    <scope>NUCLEOTIDE SEQUENCE</scope>
</reference>
<dbReference type="Pfam" id="PF09836">
    <property type="entry name" value="DUF2063"/>
    <property type="match status" value="1"/>
</dbReference>
<name>A0A140DZW3_9BACT</name>
<organism evidence="2">
    <name type="scientific">uncultured bacterium UPO75</name>
    <dbReference type="NCBI Taxonomy" id="1776992"/>
    <lineage>
        <taxon>Bacteria</taxon>
        <taxon>environmental samples</taxon>
    </lineage>
</organism>
<feature type="domain" description="Putative DNA-binding" evidence="1">
    <location>
        <begin position="7"/>
        <end position="98"/>
    </location>
</feature>
<sequence length="263" mass="28691">MSTLADFQRALAAHIRHGAAVAPGLVADGPPLDVAQRLAVYRDAHRLRLVEALGEDFPLLRALLGDAAFERLTQRYLAACPSRSYTLRDVGRGLVGFLGRRPVLRATAAFEWALLDAFDVADGHPLTMADLAAVPAQRFALLRFSPAPGVQVLRLRWNVPQAWSDWHGGAAAVLPVRLPAPVDCLIFRREQRVYFRTLAADEAAALAALRRGRRFGAICSALARAGDAEDVARRAAQLLATWLADALLSRAETSLRRDRSAFD</sequence>
<evidence type="ECO:0000259" key="1">
    <source>
        <dbReference type="Pfam" id="PF09836"/>
    </source>
</evidence>
<proteinExistence type="predicted"/>
<evidence type="ECO:0000313" key="2">
    <source>
        <dbReference type="EMBL" id="AMK59575.1"/>
    </source>
</evidence>
<protein>
    <recommendedName>
        <fullName evidence="1">Putative DNA-binding domain-containing protein</fullName>
    </recommendedName>
</protein>
<dbReference type="EMBL" id="KU144995">
    <property type="protein sequence ID" value="AMK59575.1"/>
    <property type="molecule type" value="Genomic_DNA"/>
</dbReference>
<dbReference type="InterPro" id="IPR044922">
    <property type="entry name" value="DUF2063_N_sf"/>
</dbReference>
<dbReference type="InterPro" id="IPR018640">
    <property type="entry name" value="DUF2063"/>
</dbReference>
<dbReference type="AlphaFoldDB" id="A0A140DZW3"/>